<protein>
    <submittedName>
        <fullName evidence="2">Uncharacterized protein</fullName>
    </submittedName>
</protein>
<gene>
    <name evidence="2" type="ORF">GCM10025868_22770</name>
</gene>
<evidence type="ECO:0000313" key="2">
    <source>
        <dbReference type="EMBL" id="GMA87027.1"/>
    </source>
</evidence>
<feature type="region of interest" description="Disordered" evidence="1">
    <location>
        <begin position="1"/>
        <end position="20"/>
    </location>
</feature>
<proteinExistence type="predicted"/>
<evidence type="ECO:0000256" key="1">
    <source>
        <dbReference type="SAM" id="MobiDB-lite"/>
    </source>
</evidence>
<organism evidence="2 3">
    <name type="scientific">Angustibacter aerolatus</name>
    <dbReference type="NCBI Taxonomy" id="1162965"/>
    <lineage>
        <taxon>Bacteria</taxon>
        <taxon>Bacillati</taxon>
        <taxon>Actinomycetota</taxon>
        <taxon>Actinomycetes</taxon>
        <taxon>Kineosporiales</taxon>
        <taxon>Kineosporiaceae</taxon>
    </lineage>
</organism>
<sequence length="72" mass="7546">MRSTPLGSCAWNAPNRRPSGKAVASLVGDLHGERRLAQAAGPGDGDQRAVLPRVGALHDGGDHLLQARRLGR</sequence>
<name>A0ABQ6JFQ2_9ACTN</name>
<dbReference type="Proteomes" id="UP001157017">
    <property type="component" value="Unassembled WGS sequence"/>
</dbReference>
<evidence type="ECO:0000313" key="3">
    <source>
        <dbReference type="Proteomes" id="UP001157017"/>
    </source>
</evidence>
<dbReference type="EMBL" id="BSUZ01000001">
    <property type="protein sequence ID" value="GMA87027.1"/>
    <property type="molecule type" value="Genomic_DNA"/>
</dbReference>
<keyword evidence="3" id="KW-1185">Reference proteome</keyword>
<reference evidence="3" key="1">
    <citation type="journal article" date="2019" name="Int. J. Syst. Evol. Microbiol.">
        <title>The Global Catalogue of Microorganisms (GCM) 10K type strain sequencing project: providing services to taxonomists for standard genome sequencing and annotation.</title>
        <authorList>
            <consortium name="The Broad Institute Genomics Platform"/>
            <consortium name="The Broad Institute Genome Sequencing Center for Infectious Disease"/>
            <person name="Wu L."/>
            <person name="Ma J."/>
        </authorList>
    </citation>
    <scope>NUCLEOTIDE SEQUENCE [LARGE SCALE GENOMIC DNA]</scope>
    <source>
        <strain evidence="3">NBRC 108730</strain>
    </source>
</reference>
<comment type="caution">
    <text evidence="2">The sequence shown here is derived from an EMBL/GenBank/DDBJ whole genome shotgun (WGS) entry which is preliminary data.</text>
</comment>
<accession>A0ABQ6JFQ2</accession>